<dbReference type="EMBL" id="CDMZ01002849">
    <property type="protein sequence ID" value="CEM44142.1"/>
    <property type="molecule type" value="Genomic_DNA"/>
</dbReference>
<feature type="compositionally biased region" description="Basic and acidic residues" evidence="1">
    <location>
        <begin position="81"/>
        <end position="92"/>
    </location>
</feature>
<feature type="compositionally biased region" description="Pro residues" evidence="1">
    <location>
        <begin position="173"/>
        <end position="183"/>
    </location>
</feature>
<feature type="region of interest" description="Disordered" evidence="1">
    <location>
        <begin position="169"/>
        <end position="239"/>
    </location>
</feature>
<sequence length="858" mass="92078">MQSSTSRSSKRTGVGSRPSAAAAKDREKGPTSSLRSKKEDDKAGAKRQSKAVVADRDREKPTRGERIPAAHAQPQPTVIQDRADHSLQKLERSPAPPPPVQSSSLNVVGGDTPFSQEEGTFGVTPQQSMSFTNADRSLSFVQPATALYQFPDTSKAQFADPPPFILQHTTPTPALPMPSPTQPGPLIHGSMPSGQAPPVPPISRTPLPHQHHQQTVSRSQQGQAAGGKQPGIASVQPQAGRQPNVLPQQMEHRAGENPTGLDVTVLAFAQWLSEARSSHKLAQQHLVAEVLGVRTAIVNNSQELADFKRHSGVVLGQIQTEISDCRARLSELLEEVTSRARQFAASDAERRRRMEDPQEALARLAASSEELRAGARESHRQTHRGVELAAEDAAAFALRSEGLAKLLTGVEGLLEDRGGAVQRSLDFVYEERKSQTLSRASRAVRVGEDLDRLRDSVFQIEAELGSLKRATLPELEELRQSVAGLPDPPLPPGGLEGEGGEGALEGGGRGQDEASLRKLFEIKFPDFKFHDLLKLDAFKLDELAVDPEKFGKLDFDLDILKNFELFKKKDKKDDILRNCNMTDTLGVTPSGIFGEGVFASLTIGETNGICPSGFFLGELNVTGLGGRDVQFTWVPSGFTFERGILNINSGDGMVIDDCSVVSFNPSSVILQCADNGSGSYAFCFETSRTSPPTSVEVTAAALTDEETGACEQTTEEFYVQTVAEKEGIISVFDCSVTPGECAVQCADLGFQAYVDVSGVTSQSTSESIVTLVPLQAGVQFTGTSAQPGCITFFPIGLPPQFNVGLRCTENDVPSTTASFCFGLAGSFDQAEFLVTAESTEPENGFCTVETGSVVRSLP</sequence>
<gene>
    <name evidence="2" type="ORF">Cvel_28082</name>
</gene>
<proteinExistence type="predicted"/>
<name>A0A0G4HJC1_9ALVE</name>
<dbReference type="VEuPathDB" id="CryptoDB:Cvel_28082"/>
<evidence type="ECO:0000256" key="1">
    <source>
        <dbReference type="SAM" id="MobiDB-lite"/>
    </source>
</evidence>
<accession>A0A0G4HJC1</accession>
<dbReference type="AlphaFoldDB" id="A0A0G4HJC1"/>
<protein>
    <submittedName>
        <fullName evidence="2">Uncharacterized protein</fullName>
    </submittedName>
</protein>
<reference evidence="2" key="1">
    <citation type="submission" date="2014-11" db="EMBL/GenBank/DDBJ databases">
        <authorList>
            <person name="Otto D Thomas"/>
            <person name="Naeem Raeece"/>
        </authorList>
    </citation>
    <scope>NUCLEOTIDE SEQUENCE</scope>
</reference>
<feature type="compositionally biased region" description="Basic and acidic residues" evidence="1">
    <location>
        <begin position="53"/>
        <end position="68"/>
    </location>
</feature>
<feature type="region of interest" description="Disordered" evidence="1">
    <location>
        <begin position="482"/>
        <end position="510"/>
    </location>
</feature>
<evidence type="ECO:0000313" key="2">
    <source>
        <dbReference type="EMBL" id="CEM44142.1"/>
    </source>
</evidence>
<feature type="region of interest" description="Disordered" evidence="1">
    <location>
        <begin position="1"/>
        <end position="118"/>
    </location>
</feature>
<feature type="compositionally biased region" description="Gly residues" evidence="1">
    <location>
        <begin position="494"/>
        <end position="509"/>
    </location>
</feature>
<organism evidence="2">
    <name type="scientific">Chromera velia CCMP2878</name>
    <dbReference type="NCBI Taxonomy" id="1169474"/>
    <lineage>
        <taxon>Eukaryota</taxon>
        <taxon>Sar</taxon>
        <taxon>Alveolata</taxon>
        <taxon>Colpodellida</taxon>
        <taxon>Chromeraceae</taxon>
        <taxon>Chromera</taxon>
    </lineage>
</organism>